<keyword evidence="4 6" id="KW-1133">Transmembrane helix</keyword>
<comment type="caution">
    <text evidence="7">The sequence shown here is derived from an EMBL/GenBank/DDBJ whole genome shotgun (WGS) entry which is preliminary data.</text>
</comment>
<organism evidence="7 8">
    <name type="scientific">Nocardioides hankookensis</name>
    <dbReference type="NCBI Taxonomy" id="443157"/>
    <lineage>
        <taxon>Bacteria</taxon>
        <taxon>Bacillati</taxon>
        <taxon>Actinomycetota</taxon>
        <taxon>Actinomycetes</taxon>
        <taxon>Propionibacteriales</taxon>
        <taxon>Nocardioidaceae</taxon>
        <taxon>Nocardioides</taxon>
    </lineage>
</organism>
<evidence type="ECO:0000256" key="3">
    <source>
        <dbReference type="ARBA" id="ARBA00022692"/>
    </source>
</evidence>
<evidence type="ECO:0000256" key="2">
    <source>
        <dbReference type="ARBA" id="ARBA00022475"/>
    </source>
</evidence>
<feature type="transmembrane region" description="Helical" evidence="6">
    <location>
        <begin position="251"/>
        <end position="274"/>
    </location>
</feature>
<evidence type="ECO:0000256" key="1">
    <source>
        <dbReference type="ARBA" id="ARBA00004651"/>
    </source>
</evidence>
<evidence type="ECO:0000313" key="7">
    <source>
        <dbReference type="EMBL" id="MFC6043668.1"/>
    </source>
</evidence>
<dbReference type="RefSeq" id="WP_379153919.1">
    <property type="nucleotide sequence ID" value="NZ_JBHSRJ010000004.1"/>
</dbReference>
<dbReference type="Pfam" id="PF13440">
    <property type="entry name" value="Polysacc_synt_3"/>
    <property type="match status" value="1"/>
</dbReference>
<dbReference type="PANTHER" id="PTHR30250:SF26">
    <property type="entry name" value="PSMA PROTEIN"/>
    <property type="match status" value="1"/>
</dbReference>
<feature type="transmembrane region" description="Helical" evidence="6">
    <location>
        <begin position="90"/>
        <end position="112"/>
    </location>
</feature>
<accession>A0ABW1LKM0</accession>
<sequence>MVLSPGSARSLFKGSAGIAIAMAVMNIATYGFQIIAARILGPSEYGAIASLMAVLMVMAVLQLGLQATAARRIAGQPDHVAQIELGALRVTYRAAVALGIVMVVLSPAIWKLLRLDGIAPALLLAVAAVPLTIMGGQAGILQGERRWLPLALVYLGVGVPRVVLGTICILVVPSETSAMLGVMLGLWVPVATGWWALRMGRAPGASSDEHRARPMAREAVLASFALLGFLVLSNADVIVARNVLDEHEAGLYAGGLILTKAVLFLPQFVVVIAFPSMSTVDARRSALVRSLVLVLTLGSVCTLGAWLFSGLALVFVGGSEYADVQDQLWMFAILGTLLSMLQLLVYSVLARRGTRSAYLVWVGFVVLLATAMTATTLERLVTTVICVDAALFVVLLGVSLWRLREDVRAPAAQVETAPPSPH</sequence>
<keyword evidence="8" id="KW-1185">Reference proteome</keyword>
<feature type="transmembrane region" description="Helical" evidence="6">
    <location>
        <begin position="380"/>
        <end position="401"/>
    </location>
</feature>
<evidence type="ECO:0000313" key="8">
    <source>
        <dbReference type="Proteomes" id="UP001596135"/>
    </source>
</evidence>
<name>A0ABW1LKM0_9ACTN</name>
<feature type="transmembrane region" description="Helical" evidence="6">
    <location>
        <begin position="286"/>
        <end position="308"/>
    </location>
</feature>
<gene>
    <name evidence="7" type="ORF">ACFPYL_11310</name>
</gene>
<feature type="transmembrane region" description="Helical" evidence="6">
    <location>
        <begin position="356"/>
        <end position="374"/>
    </location>
</feature>
<evidence type="ECO:0000256" key="5">
    <source>
        <dbReference type="ARBA" id="ARBA00023136"/>
    </source>
</evidence>
<dbReference type="EMBL" id="JBHSRJ010000004">
    <property type="protein sequence ID" value="MFC6043668.1"/>
    <property type="molecule type" value="Genomic_DNA"/>
</dbReference>
<feature type="transmembrane region" description="Helical" evidence="6">
    <location>
        <begin position="152"/>
        <end position="172"/>
    </location>
</feature>
<feature type="transmembrane region" description="Helical" evidence="6">
    <location>
        <begin position="12"/>
        <end position="35"/>
    </location>
</feature>
<feature type="transmembrane region" description="Helical" evidence="6">
    <location>
        <begin position="328"/>
        <end position="349"/>
    </location>
</feature>
<proteinExistence type="predicted"/>
<dbReference type="InterPro" id="IPR050833">
    <property type="entry name" value="Poly_Biosynth_Transport"/>
</dbReference>
<comment type="subcellular location">
    <subcellularLocation>
        <location evidence="1">Cell membrane</location>
        <topology evidence="1">Multi-pass membrane protein</topology>
    </subcellularLocation>
</comment>
<protein>
    <submittedName>
        <fullName evidence="7">Lipopolysaccharide biosynthesis protein</fullName>
    </submittedName>
</protein>
<dbReference type="PANTHER" id="PTHR30250">
    <property type="entry name" value="PST FAMILY PREDICTED COLANIC ACID TRANSPORTER"/>
    <property type="match status" value="1"/>
</dbReference>
<feature type="transmembrane region" description="Helical" evidence="6">
    <location>
        <begin position="47"/>
        <end position="69"/>
    </location>
</feature>
<keyword evidence="3 6" id="KW-0812">Transmembrane</keyword>
<keyword evidence="5 6" id="KW-0472">Membrane</keyword>
<reference evidence="8" key="1">
    <citation type="journal article" date="2019" name="Int. J. Syst. Evol. Microbiol.">
        <title>The Global Catalogue of Microorganisms (GCM) 10K type strain sequencing project: providing services to taxonomists for standard genome sequencing and annotation.</title>
        <authorList>
            <consortium name="The Broad Institute Genomics Platform"/>
            <consortium name="The Broad Institute Genome Sequencing Center for Infectious Disease"/>
            <person name="Wu L."/>
            <person name="Ma J."/>
        </authorList>
    </citation>
    <scope>NUCLEOTIDE SEQUENCE [LARGE SCALE GENOMIC DNA]</scope>
    <source>
        <strain evidence="8">CCUG 54522</strain>
    </source>
</reference>
<evidence type="ECO:0000256" key="6">
    <source>
        <dbReference type="SAM" id="Phobius"/>
    </source>
</evidence>
<feature type="transmembrane region" description="Helical" evidence="6">
    <location>
        <begin position="218"/>
        <end position="239"/>
    </location>
</feature>
<feature type="transmembrane region" description="Helical" evidence="6">
    <location>
        <begin position="118"/>
        <end position="140"/>
    </location>
</feature>
<evidence type="ECO:0000256" key="4">
    <source>
        <dbReference type="ARBA" id="ARBA00022989"/>
    </source>
</evidence>
<feature type="transmembrane region" description="Helical" evidence="6">
    <location>
        <begin position="178"/>
        <end position="197"/>
    </location>
</feature>
<keyword evidence="2" id="KW-1003">Cell membrane</keyword>
<dbReference type="Proteomes" id="UP001596135">
    <property type="component" value="Unassembled WGS sequence"/>
</dbReference>